<comment type="caution">
    <text evidence="2">The sequence shown here is derived from an EMBL/GenBank/DDBJ whole genome shotgun (WGS) entry which is preliminary data.</text>
</comment>
<dbReference type="InterPro" id="IPR052186">
    <property type="entry name" value="Hydantoin_racemase-like"/>
</dbReference>
<dbReference type="Proteomes" id="UP001230504">
    <property type="component" value="Unassembled WGS sequence"/>
</dbReference>
<dbReference type="AlphaFoldDB" id="A0AAD8V0V7"/>
<dbReference type="PANTHER" id="PTHR28047">
    <property type="entry name" value="PROTEIN DCG1"/>
    <property type="match status" value="1"/>
</dbReference>
<sequence>MGSLNRTIRLLCIVPISTTGITEDLVRIYKSRPGLDISFIDGRDLLGCPPSIENEAHAFESTRAVLPRTVDYISSHTLDGVLVCCFSNHPLVCALRRLVTIPVTGIFQAALQEATQHGGKFGIVTTAHAWEKPLTDSVSELGFGENSAGVAATGIGPLELENLDREVVINRIAMFSKPLIDKGARSIILGCAGMTALEEDILAALPPGTRTVDGVRAGIRILSRLAEETAIVETIPRCIDDSKCMGTIHNTELTSGAAQVL</sequence>
<dbReference type="Pfam" id="PF01177">
    <property type="entry name" value="Asp_Glu_race"/>
    <property type="match status" value="1"/>
</dbReference>
<dbReference type="InterPro" id="IPR015942">
    <property type="entry name" value="Asp/Glu/hydantoin_racemase"/>
</dbReference>
<name>A0AAD8V0V7_9PEZI</name>
<comment type="similarity">
    <text evidence="1">Belongs to the HyuE racemase family.</text>
</comment>
<keyword evidence="3" id="KW-1185">Reference proteome</keyword>
<dbReference type="GeneID" id="85439945"/>
<dbReference type="RefSeq" id="XP_060409282.1">
    <property type="nucleotide sequence ID" value="XM_060555705.1"/>
</dbReference>
<protein>
    <submittedName>
        <fullName evidence="2">Asp/Glu/Hydantoin racemase</fullName>
    </submittedName>
</protein>
<dbReference type="Gene3D" id="3.40.50.12500">
    <property type="match status" value="1"/>
</dbReference>
<proteinExistence type="inferred from homology"/>
<dbReference type="GO" id="GO:0047661">
    <property type="term" value="F:amino-acid racemase activity"/>
    <property type="evidence" value="ECO:0007669"/>
    <property type="project" value="InterPro"/>
</dbReference>
<evidence type="ECO:0000313" key="3">
    <source>
        <dbReference type="Proteomes" id="UP001230504"/>
    </source>
</evidence>
<dbReference type="InterPro" id="IPR053714">
    <property type="entry name" value="Iso_Racemase_Enz_sf"/>
</dbReference>
<gene>
    <name evidence="2" type="ORF">LY79DRAFT_525241</name>
</gene>
<organism evidence="2 3">
    <name type="scientific">Colletotrichum navitas</name>
    <dbReference type="NCBI Taxonomy" id="681940"/>
    <lineage>
        <taxon>Eukaryota</taxon>
        <taxon>Fungi</taxon>
        <taxon>Dikarya</taxon>
        <taxon>Ascomycota</taxon>
        <taxon>Pezizomycotina</taxon>
        <taxon>Sordariomycetes</taxon>
        <taxon>Hypocreomycetidae</taxon>
        <taxon>Glomerellales</taxon>
        <taxon>Glomerellaceae</taxon>
        <taxon>Colletotrichum</taxon>
        <taxon>Colletotrichum graminicola species complex</taxon>
    </lineage>
</organism>
<accession>A0AAD8V0V7</accession>
<dbReference type="PANTHER" id="PTHR28047:SF5">
    <property type="entry name" value="PROTEIN DCG1"/>
    <property type="match status" value="1"/>
</dbReference>
<evidence type="ECO:0000313" key="2">
    <source>
        <dbReference type="EMBL" id="KAK1573690.1"/>
    </source>
</evidence>
<reference evidence="2" key="1">
    <citation type="submission" date="2021-06" db="EMBL/GenBank/DDBJ databases">
        <title>Comparative genomics, transcriptomics and evolutionary studies reveal genomic signatures of adaptation to plant cell wall in hemibiotrophic fungi.</title>
        <authorList>
            <consortium name="DOE Joint Genome Institute"/>
            <person name="Baroncelli R."/>
            <person name="Diaz J.F."/>
            <person name="Benocci T."/>
            <person name="Peng M."/>
            <person name="Battaglia E."/>
            <person name="Haridas S."/>
            <person name="Andreopoulos W."/>
            <person name="Labutti K."/>
            <person name="Pangilinan J."/>
            <person name="Floch G.L."/>
            <person name="Makela M.R."/>
            <person name="Henrissat B."/>
            <person name="Grigoriev I.V."/>
            <person name="Crouch J.A."/>
            <person name="De Vries R.P."/>
            <person name="Sukno S.A."/>
            <person name="Thon M.R."/>
        </authorList>
    </citation>
    <scope>NUCLEOTIDE SEQUENCE</scope>
    <source>
        <strain evidence="2">CBS 125086</strain>
    </source>
</reference>
<dbReference type="EMBL" id="JAHLJV010000087">
    <property type="protein sequence ID" value="KAK1573690.1"/>
    <property type="molecule type" value="Genomic_DNA"/>
</dbReference>
<evidence type="ECO:0000256" key="1">
    <source>
        <dbReference type="ARBA" id="ARBA00038414"/>
    </source>
</evidence>